<name>A0ABW7QEP7_9MICO</name>
<dbReference type="InterPro" id="IPR046151">
    <property type="entry name" value="DUF6153"/>
</dbReference>
<dbReference type="RefSeq" id="WP_397558564.1">
    <property type="nucleotide sequence ID" value="NZ_JBIQWL010000016.1"/>
</dbReference>
<evidence type="ECO:0000256" key="1">
    <source>
        <dbReference type="SAM" id="Phobius"/>
    </source>
</evidence>
<gene>
    <name evidence="2" type="ORF">ACH3VR_22430</name>
</gene>
<comment type="caution">
    <text evidence="2">The sequence shown here is derived from an EMBL/GenBank/DDBJ whole genome shotgun (WGS) entry which is preliminary data.</text>
</comment>
<dbReference type="EMBL" id="JBIQWL010000016">
    <property type="protein sequence ID" value="MFH8253141.1"/>
    <property type="molecule type" value="Genomic_DNA"/>
</dbReference>
<keyword evidence="1" id="KW-1133">Transmembrane helix</keyword>
<dbReference type="Proteomes" id="UP001610861">
    <property type="component" value="Unassembled WGS sequence"/>
</dbReference>
<proteinExistence type="predicted"/>
<feature type="transmembrane region" description="Helical" evidence="1">
    <location>
        <begin position="12"/>
        <end position="34"/>
    </location>
</feature>
<reference evidence="2 3" key="1">
    <citation type="submission" date="2024-09" db="EMBL/GenBank/DDBJ databases">
        <authorList>
            <person name="Pan X."/>
        </authorList>
    </citation>
    <scope>NUCLEOTIDE SEQUENCE [LARGE SCALE GENOMIC DNA]</scope>
    <source>
        <strain evidence="2 3">B2969</strain>
    </source>
</reference>
<keyword evidence="3" id="KW-1185">Reference proteome</keyword>
<accession>A0ABW7QEP7</accession>
<protein>
    <submittedName>
        <fullName evidence="2">DUF6153 family protein</fullName>
    </submittedName>
</protein>
<evidence type="ECO:0000313" key="2">
    <source>
        <dbReference type="EMBL" id="MFH8253141.1"/>
    </source>
</evidence>
<keyword evidence="1" id="KW-0812">Transmembrane</keyword>
<organism evidence="2 3">
    <name type="scientific">Microbacterium alkaliflavum</name>
    <dbReference type="NCBI Taxonomy" id="3248839"/>
    <lineage>
        <taxon>Bacteria</taxon>
        <taxon>Bacillati</taxon>
        <taxon>Actinomycetota</taxon>
        <taxon>Actinomycetes</taxon>
        <taxon>Micrococcales</taxon>
        <taxon>Microbacteriaceae</taxon>
        <taxon>Microbacterium</taxon>
    </lineage>
</organism>
<feature type="transmembrane region" description="Helical" evidence="1">
    <location>
        <begin position="88"/>
        <end position="110"/>
    </location>
</feature>
<sequence>MRTIRSMLQSRSSFTRALIGVAFALGVIVGLLAMHTLSGGGEQGHGSTPAAVAAGADMHSAGVSEHSGMADLESCDCGTSDPAHGQSMLAMACVLGLLITLLVLAIPVALGRVDARDSLLGFAIERAGRALARARPPSLYVLSISRT</sequence>
<evidence type="ECO:0000313" key="3">
    <source>
        <dbReference type="Proteomes" id="UP001610861"/>
    </source>
</evidence>
<dbReference type="Pfam" id="PF19650">
    <property type="entry name" value="DUF6153"/>
    <property type="match status" value="1"/>
</dbReference>
<keyword evidence="1" id="KW-0472">Membrane</keyword>